<dbReference type="Pfam" id="PF04448">
    <property type="entry name" value="DUF551"/>
    <property type="match status" value="1"/>
</dbReference>
<gene>
    <name evidence="2" type="ORF">ENKO_17310</name>
</gene>
<dbReference type="EMBL" id="AP024590">
    <property type="protein sequence ID" value="BCU55137.1"/>
    <property type="molecule type" value="Genomic_DNA"/>
</dbReference>
<feature type="domain" description="DUF551" evidence="1">
    <location>
        <begin position="126"/>
        <end position="183"/>
    </location>
</feature>
<dbReference type="InterPro" id="IPR007539">
    <property type="entry name" value="DUF551"/>
</dbReference>
<evidence type="ECO:0000313" key="3">
    <source>
        <dbReference type="Proteomes" id="UP000682928"/>
    </source>
</evidence>
<sequence>MTQLSNSNINAVADLKPGYTLGAADVALLQEMARRLLAVEGQEPVAWEVKGILCHTLDEANRYVGQPEPLYAAPQPVAVPDDLYKIANHIASAKGGLPDEWQDWTEEIETDIRRAAMLQPSSGALQWIPCSERMPINDNAVLILTGYMQTAYWCAEDEEWLWGDESWFPEQVTHWMPLPAAPQEPAK</sequence>
<accession>A0AA86M8N3</accession>
<protein>
    <recommendedName>
        <fullName evidence="1">DUF551 domain-containing protein</fullName>
    </recommendedName>
</protein>
<reference evidence="2" key="1">
    <citation type="submission" date="2021-04" db="EMBL/GenBank/DDBJ databases">
        <title>Difference and commonality of drug resistance evolution in various bacteria. and drug sensitivity profiles.</title>
        <authorList>
            <person name="Maeda T."/>
            <person name="Shibai A."/>
            <person name="Kawada K."/>
            <person name="Kotani H."/>
            <person name="Tarusawa Y."/>
            <person name="Tanabe K."/>
            <person name="Furusawa C."/>
        </authorList>
    </citation>
    <scope>NUCLEOTIDE SEQUENCE</scope>
    <source>
        <strain evidence="2">JCM 8580</strain>
    </source>
</reference>
<proteinExistence type="predicted"/>
<name>A0AA86M8N3_9ENTR</name>
<evidence type="ECO:0000313" key="2">
    <source>
        <dbReference type="EMBL" id="BCU55137.1"/>
    </source>
</evidence>
<evidence type="ECO:0000259" key="1">
    <source>
        <dbReference type="Pfam" id="PF04448"/>
    </source>
</evidence>
<dbReference type="Proteomes" id="UP000682928">
    <property type="component" value="Chromosome"/>
</dbReference>
<organism evidence="2 3">
    <name type="scientific">Enterobacter kobei</name>
    <dbReference type="NCBI Taxonomy" id="208224"/>
    <lineage>
        <taxon>Bacteria</taxon>
        <taxon>Pseudomonadati</taxon>
        <taxon>Pseudomonadota</taxon>
        <taxon>Gammaproteobacteria</taxon>
        <taxon>Enterobacterales</taxon>
        <taxon>Enterobacteriaceae</taxon>
        <taxon>Enterobacter</taxon>
        <taxon>Enterobacter cloacae complex</taxon>
    </lineage>
</organism>
<dbReference type="RefSeq" id="WP_088218940.1">
    <property type="nucleotide sequence ID" value="NZ_AP024590.1"/>
</dbReference>
<dbReference type="AlphaFoldDB" id="A0AA86M8N3"/>